<keyword evidence="2" id="KW-1185">Reference proteome</keyword>
<gene>
    <name evidence="1" type="ORF">BV25DRAFT_1308286</name>
</gene>
<proteinExistence type="predicted"/>
<name>A0ACB8SQ35_9AGAM</name>
<sequence length="467" mass="51832">MEIGDIATWDGDISMVRRLSLKGRMCVITWVDGRAVSIVSDSSQRCTVPSRILHVLSSGPAPAYLESLALGPFPPDHDPRPSILFDNFVPPSLKHVALRYMIVTPYLCIFRARLTSLDLRYSQVWETMEDLLEALCRLPSLQSLILEESGPKDRFTEPPQPSNSVVLPHLRNLEFISGAEPTMALLDRLSIPDDVWLTVGIAVDTKPDGETDQREYLSGLLHAHLPDGLYYSLRFHAFSIMPYIIQGKSSGFIFQFSCPWLVQDGPGWSRPLPSLGLKIRWSARDHPPATDHVPAIIDAFIDRLTALTVGCPDVTSEVWQSIAPRINTVECITVSDRAAALGLFSALASDSPKPLFPRLRTIGFERMTLGDGRSKVDEDNGEETLLPVGWSVLDRFMRVMDSRGTIELGIRLVVIAQCDVEAPMVEALQRHLGYHTVHWDGITNGFCTYYSTIAEVSEAAPCSVAHN</sequence>
<reference evidence="1" key="1">
    <citation type="submission" date="2021-03" db="EMBL/GenBank/DDBJ databases">
        <authorList>
            <consortium name="DOE Joint Genome Institute"/>
            <person name="Ahrendt S."/>
            <person name="Looney B.P."/>
            <person name="Miyauchi S."/>
            <person name="Morin E."/>
            <person name="Drula E."/>
            <person name="Courty P.E."/>
            <person name="Chicoki N."/>
            <person name="Fauchery L."/>
            <person name="Kohler A."/>
            <person name="Kuo A."/>
            <person name="Labutti K."/>
            <person name="Pangilinan J."/>
            <person name="Lipzen A."/>
            <person name="Riley R."/>
            <person name="Andreopoulos W."/>
            <person name="He G."/>
            <person name="Johnson J."/>
            <person name="Barry K.W."/>
            <person name="Grigoriev I.V."/>
            <person name="Nagy L."/>
            <person name="Hibbett D."/>
            <person name="Henrissat B."/>
            <person name="Matheny P.B."/>
            <person name="Labbe J."/>
            <person name="Martin F."/>
        </authorList>
    </citation>
    <scope>NUCLEOTIDE SEQUENCE</scope>
    <source>
        <strain evidence="1">HHB10654</strain>
    </source>
</reference>
<evidence type="ECO:0000313" key="2">
    <source>
        <dbReference type="Proteomes" id="UP000814140"/>
    </source>
</evidence>
<dbReference type="Proteomes" id="UP000814140">
    <property type="component" value="Unassembled WGS sequence"/>
</dbReference>
<comment type="caution">
    <text evidence="1">The sequence shown here is derived from an EMBL/GenBank/DDBJ whole genome shotgun (WGS) entry which is preliminary data.</text>
</comment>
<reference evidence="1" key="2">
    <citation type="journal article" date="2022" name="New Phytol.">
        <title>Evolutionary transition to the ectomycorrhizal habit in the genomes of a hyperdiverse lineage of mushroom-forming fungi.</title>
        <authorList>
            <person name="Looney B."/>
            <person name="Miyauchi S."/>
            <person name="Morin E."/>
            <person name="Drula E."/>
            <person name="Courty P.E."/>
            <person name="Kohler A."/>
            <person name="Kuo A."/>
            <person name="LaButti K."/>
            <person name="Pangilinan J."/>
            <person name="Lipzen A."/>
            <person name="Riley R."/>
            <person name="Andreopoulos W."/>
            <person name="He G."/>
            <person name="Johnson J."/>
            <person name="Nolan M."/>
            <person name="Tritt A."/>
            <person name="Barry K.W."/>
            <person name="Grigoriev I.V."/>
            <person name="Nagy L.G."/>
            <person name="Hibbett D."/>
            <person name="Henrissat B."/>
            <person name="Matheny P.B."/>
            <person name="Labbe J."/>
            <person name="Martin F.M."/>
        </authorList>
    </citation>
    <scope>NUCLEOTIDE SEQUENCE</scope>
    <source>
        <strain evidence="1">HHB10654</strain>
    </source>
</reference>
<dbReference type="EMBL" id="MU277238">
    <property type="protein sequence ID" value="KAI0058210.1"/>
    <property type="molecule type" value="Genomic_DNA"/>
</dbReference>
<accession>A0ACB8SQ35</accession>
<organism evidence="1 2">
    <name type="scientific">Artomyces pyxidatus</name>
    <dbReference type="NCBI Taxonomy" id="48021"/>
    <lineage>
        <taxon>Eukaryota</taxon>
        <taxon>Fungi</taxon>
        <taxon>Dikarya</taxon>
        <taxon>Basidiomycota</taxon>
        <taxon>Agaricomycotina</taxon>
        <taxon>Agaricomycetes</taxon>
        <taxon>Russulales</taxon>
        <taxon>Auriscalpiaceae</taxon>
        <taxon>Artomyces</taxon>
    </lineage>
</organism>
<evidence type="ECO:0000313" key="1">
    <source>
        <dbReference type="EMBL" id="KAI0058210.1"/>
    </source>
</evidence>
<protein>
    <submittedName>
        <fullName evidence="1">Uncharacterized protein</fullName>
    </submittedName>
</protein>